<proteinExistence type="predicted"/>
<reference evidence="2" key="1">
    <citation type="submission" date="2018-01" db="EMBL/GenBank/DDBJ databases">
        <authorList>
            <person name="Gaut B.S."/>
            <person name="Morton B.R."/>
            <person name="Clegg M.T."/>
            <person name="Duvall M.R."/>
        </authorList>
    </citation>
    <scope>NUCLEOTIDE SEQUENCE [LARGE SCALE GENOMIC DNA]</scope>
    <source>
        <plasmid evidence="2">Plasmid cbm2613_p</plasmid>
    </source>
</reference>
<organism evidence="1 2">
    <name type="scientific">Cupriavidus taiwanensis</name>
    <dbReference type="NCBI Taxonomy" id="164546"/>
    <lineage>
        <taxon>Bacteria</taxon>
        <taxon>Pseudomonadati</taxon>
        <taxon>Pseudomonadota</taxon>
        <taxon>Betaproteobacteria</taxon>
        <taxon>Burkholderiales</taxon>
        <taxon>Burkholderiaceae</taxon>
        <taxon>Cupriavidus</taxon>
    </lineage>
</organism>
<geneLocation type="plasmid" evidence="2">
    <name>cbm2613_p</name>
</geneLocation>
<dbReference type="EMBL" id="LT976981">
    <property type="protein sequence ID" value="SOZ74368.1"/>
    <property type="molecule type" value="Genomic_DNA"/>
</dbReference>
<protein>
    <submittedName>
        <fullName evidence="1">Uncharacterized protein</fullName>
    </submittedName>
</protein>
<gene>
    <name evidence="1" type="ORF">CBM2613_P10016</name>
</gene>
<name>A0A375ECG5_9BURK</name>
<keyword evidence="1" id="KW-0614">Plasmid</keyword>
<dbReference type="AlphaFoldDB" id="A0A375ECG5"/>
<dbReference type="Proteomes" id="UP000256952">
    <property type="component" value="Plasmid CBM2613_p"/>
</dbReference>
<accession>A0A375ECG5</accession>
<evidence type="ECO:0000313" key="1">
    <source>
        <dbReference type="EMBL" id="SOZ74368.1"/>
    </source>
</evidence>
<evidence type="ECO:0000313" key="2">
    <source>
        <dbReference type="Proteomes" id="UP000256952"/>
    </source>
</evidence>
<sequence>MVTKKVLPLRFGFQKIVFEAISQFWSFSF</sequence>